<keyword evidence="2 6" id="KW-0540">Nuclease</keyword>
<evidence type="ECO:0000256" key="5">
    <source>
        <dbReference type="ARBA" id="ARBA00022842"/>
    </source>
</evidence>
<dbReference type="OrthoDB" id="1525146at2"/>
<dbReference type="PANTHER" id="PTHR35901">
    <property type="entry name" value="RIBONUCLEASE VAPC3"/>
    <property type="match status" value="1"/>
</dbReference>
<dbReference type="EMBL" id="VDFR01000002">
    <property type="protein sequence ID" value="TNC52591.1"/>
    <property type="molecule type" value="Genomic_DNA"/>
</dbReference>
<feature type="binding site" evidence="6">
    <location>
        <position position="6"/>
    </location>
    <ligand>
        <name>Mg(2+)</name>
        <dbReference type="ChEBI" id="CHEBI:18420"/>
    </ligand>
</feature>
<dbReference type="HAMAP" id="MF_00265">
    <property type="entry name" value="VapC_Nob1"/>
    <property type="match status" value="1"/>
</dbReference>
<evidence type="ECO:0000259" key="7">
    <source>
        <dbReference type="Pfam" id="PF01850"/>
    </source>
</evidence>
<comment type="caution">
    <text evidence="8">The sequence shown here is derived from an EMBL/GenBank/DDBJ whole genome shotgun (WGS) entry which is preliminary data.</text>
</comment>
<evidence type="ECO:0000313" key="8">
    <source>
        <dbReference type="EMBL" id="TNC52591.1"/>
    </source>
</evidence>
<keyword evidence="3 6" id="KW-0479">Metal-binding</keyword>
<dbReference type="EMBL" id="VDFR01000001">
    <property type="protein sequence ID" value="TNC52675.1"/>
    <property type="molecule type" value="Genomic_DNA"/>
</dbReference>
<evidence type="ECO:0000256" key="6">
    <source>
        <dbReference type="HAMAP-Rule" id="MF_00265"/>
    </source>
</evidence>
<evidence type="ECO:0000256" key="1">
    <source>
        <dbReference type="ARBA" id="ARBA00022649"/>
    </source>
</evidence>
<keyword evidence="1 6" id="KW-1277">Toxin-antitoxin system</keyword>
<sequence>MIAYFDTSALVPLLVEEATSGACGELWDRADDIAVSRLAYIEAVAALAQATRMGRISTDNLTDTWAALDGLWSEVNVIELDQELMTEAARLAVLHGLRGYDAAHCAAAVFLNGPGVVAASGDARLLAAWQAEGIAVRDVNV</sequence>
<dbReference type="Pfam" id="PF01850">
    <property type="entry name" value="PIN"/>
    <property type="match status" value="1"/>
</dbReference>
<dbReference type="EC" id="3.1.-.-" evidence="6"/>
<dbReference type="Gene3D" id="3.40.50.1010">
    <property type="entry name" value="5'-nuclease"/>
    <property type="match status" value="1"/>
</dbReference>
<dbReference type="InterPro" id="IPR022907">
    <property type="entry name" value="VapC_family"/>
</dbReference>
<dbReference type="AlphaFoldDB" id="A0A5C4N1V0"/>
<dbReference type="Proteomes" id="UP000306740">
    <property type="component" value="Unassembled WGS sequence"/>
</dbReference>
<evidence type="ECO:0000256" key="3">
    <source>
        <dbReference type="ARBA" id="ARBA00022723"/>
    </source>
</evidence>
<dbReference type="GO" id="GO:0016787">
    <property type="term" value="F:hydrolase activity"/>
    <property type="evidence" value="ECO:0007669"/>
    <property type="project" value="UniProtKB-KW"/>
</dbReference>
<reference evidence="8 10" key="1">
    <citation type="submission" date="2019-05" db="EMBL/GenBank/DDBJ databases">
        <title>Mumia sp. nov., isolated from the intestinal contents of plateau pika (Ochotona curzoniae) in the Qinghai-Tibet plateau of China.</title>
        <authorList>
            <person name="Tian Z."/>
        </authorList>
    </citation>
    <scope>NUCLEOTIDE SEQUENCE [LARGE SCALE GENOMIC DNA]</scope>
    <source>
        <strain evidence="10">527</strain>
        <strain evidence="8">Z527</strain>
    </source>
</reference>
<accession>A0A5C4N1V0</accession>
<feature type="domain" description="PIN" evidence="7">
    <location>
        <begin position="4"/>
        <end position="117"/>
    </location>
</feature>
<evidence type="ECO:0000256" key="4">
    <source>
        <dbReference type="ARBA" id="ARBA00022801"/>
    </source>
</evidence>
<dbReference type="SUPFAM" id="SSF88723">
    <property type="entry name" value="PIN domain-like"/>
    <property type="match status" value="1"/>
</dbReference>
<keyword evidence="6" id="KW-0800">Toxin</keyword>
<dbReference type="InterPro" id="IPR029060">
    <property type="entry name" value="PIN-like_dom_sf"/>
</dbReference>
<protein>
    <recommendedName>
        <fullName evidence="6">Ribonuclease VapC</fullName>
        <shortName evidence="6">RNase VapC</shortName>
        <ecNumber evidence="6">3.1.-.-</ecNumber>
    </recommendedName>
    <alternativeName>
        <fullName evidence="6">Toxin VapC</fullName>
    </alternativeName>
</protein>
<comment type="cofactor">
    <cofactor evidence="6">
        <name>Mg(2+)</name>
        <dbReference type="ChEBI" id="CHEBI:18420"/>
    </cofactor>
</comment>
<dbReference type="GO" id="GO:0090729">
    <property type="term" value="F:toxin activity"/>
    <property type="evidence" value="ECO:0007669"/>
    <property type="project" value="UniProtKB-KW"/>
</dbReference>
<organism evidence="8 10">
    <name type="scientific">Mumia zhuanghuii</name>
    <dbReference type="NCBI Taxonomy" id="2585211"/>
    <lineage>
        <taxon>Bacteria</taxon>
        <taxon>Bacillati</taxon>
        <taxon>Actinomycetota</taxon>
        <taxon>Actinomycetes</taxon>
        <taxon>Propionibacteriales</taxon>
        <taxon>Nocardioidaceae</taxon>
        <taxon>Mumia</taxon>
    </lineage>
</organism>
<dbReference type="GO" id="GO:0000287">
    <property type="term" value="F:magnesium ion binding"/>
    <property type="evidence" value="ECO:0007669"/>
    <property type="project" value="UniProtKB-UniRule"/>
</dbReference>
<keyword evidence="5 6" id="KW-0460">Magnesium</keyword>
<dbReference type="RefSeq" id="WP_139104915.1">
    <property type="nucleotide sequence ID" value="NZ_VDFR01000001.1"/>
</dbReference>
<dbReference type="GO" id="GO:0004540">
    <property type="term" value="F:RNA nuclease activity"/>
    <property type="evidence" value="ECO:0007669"/>
    <property type="project" value="InterPro"/>
</dbReference>
<dbReference type="CDD" id="cd09874">
    <property type="entry name" value="PIN_MT3492-like"/>
    <property type="match status" value="1"/>
</dbReference>
<evidence type="ECO:0000256" key="2">
    <source>
        <dbReference type="ARBA" id="ARBA00022722"/>
    </source>
</evidence>
<comment type="function">
    <text evidence="6">Toxic component of a toxin-antitoxin (TA) system. An RNase.</text>
</comment>
<comment type="similarity">
    <text evidence="6">Belongs to the PINc/VapC protein family.</text>
</comment>
<feature type="binding site" evidence="6">
    <location>
        <position position="101"/>
    </location>
    <ligand>
        <name>Mg(2+)</name>
        <dbReference type="ChEBI" id="CHEBI:18420"/>
    </ligand>
</feature>
<proteinExistence type="inferred from homology"/>
<evidence type="ECO:0000313" key="10">
    <source>
        <dbReference type="Proteomes" id="UP000306740"/>
    </source>
</evidence>
<dbReference type="InterPro" id="IPR051619">
    <property type="entry name" value="TypeII_TA_RNase_PINc/VapC"/>
</dbReference>
<gene>
    <name evidence="6" type="primary">vapC</name>
    <name evidence="9" type="ORF">FHE65_00105</name>
    <name evidence="8" type="ORF">FHE65_00360</name>
</gene>
<dbReference type="PANTHER" id="PTHR35901:SF1">
    <property type="entry name" value="EXONUCLEASE VAPC9"/>
    <property type="match status" value="1"/>
</dbReference>
<dbReference type="InterPro" id="IPR002716">
    <property type="entry name" value="PIN_dom"/>
</dbReference>
<evidence type="ECO:0000313" key="9">
    <source>
        <dbReference type="EMBL" id="TNC52675.1"/>
    </source>
</evidence>
<name>A0A5C4N1V0_9ACTN</name>
<keyword evidence="4 6" id="KW-0378">Hydrolase</keyword>